<gene>
    <name evidence="1" type="ORF">MSAR_08450</name>
</gene>
<evidence type="ECO:0000313" key="2">
    <source>
        <dbReference type="Proteomes" id="UP000466445"/>
    </source>
</evidence>
<reference evidence="1 2" key="1">
    <citation type="journal article" date="2019" name="Emerg. Microbes Infect.">
        <title>Comprehensive subspecies identification of 175 nontuberculous mycobacteria species based on 7547 genomic profiles.</title>
        <authorList>
            <person name="Matsumoto Y."/>
            <person name="Kinjo T."/>
            <person name="Motooka D."/>
            <person name="Nabeya D."/>
            <person name="Jung N."/>
            <person name="Uechi K."/>
            <person name="Horii T."/>
            <person name="Iida T."/>
            <person name="Fujita J."/>
            <person name="Nakamura S."/>
        </authorList>
    </citation>
    <scope>NUCLEOTIDE SEQUENCE [LARGE SCALE GENOMIC DNA]</scope>
    <source>
        <strain evidence="1 2">JCM 30395</strain>
    </source>
</reference>
<evidence type="ECO:0000313" key="1">
    <source>
        <dbReference type="EMBL" id="BBY57709.1"/>
    </source>
</evidence>
<organism evidence="1 2">
    <name type="scientific">Mycolicibacterium sarraceniae</name>
    <dbReference type="NCBI Taxonomy" id="1534348"/>
    <lineage>
        <taxon>Bacteria</taxon>
        <taxon>Bacillati</taxon>
        <taxon>Actinomycetota</taxon>
        <taxon>Actinomycetes</taxon>
        <taxon>Mycobacteriales</taxon>
        <taxon>Mycobacteriaceae</taxon>
        <taxon>Mycolicibacterium</taxon>
    </lineage>
</organism>
<dbReference type="SUPFAM" id="SSF53850">
    <property type="entry name" value="Periplasmic binding protein-like II"/>
    <property type="match status" value="1"/>
</dbReference>
<accession>A0A7I7SNA6</accession>
<keyword evidence="2" id="KW-1185">Reference proteome</keyword>
<name>A0A7I7SNA6_9MYCO</name>
<dbReference type="Gene3D" id="3.90.76.10">
    <property type="entry name" value="Dipeptide-binding Protein, Domain 1"/>
    <property type="match status" value="1"/>
</dbReference>
<dbReference type="KEGG" id="msar:MSAR_08450"/>
<dbReference type="RefSeq" id="WP_163694922.1">
    <property type="nucleotide sequence ID" value="NZ_AP022595.1"/>
</dbReference>
<dbReference type="Proteomes" id="UP000466445">
    <property type="component" value="Chromosome"/>
</dbReference>
<dbReference type="EMBL" id="AP022595">
    <property type="protein sequence ID" value="BBY57709.1"/>
    <property type="molecule type" value="Genomic_DNA"/>
</dbReference>
<sequence>MTVVSHRRNPDTFYQPEGLMIMTSTYQGLRQYAPGFTKIAPLVATTWDVTPAGLTYTFALRDGGRPARQRQRSRVCVAGPDTEVLQESAWSRRWSWSTRTPRCSPRTTHELH</sequence>
<proteinExistence type="predicted"/>
<protein>
    <submittedName>
        <fullName evidence="1">Uncharacterized protein</fullName>
    </submittedName>
</protein>
<dbReference type="AlphaFoldDB" id="A0A7I7SNA6"/>